<keyword evidence="3" id="KW-1185">Reference proteome</keyword>
<dbReference type="Proteomes" id="UP000054359">
    <property type="component" value="Unassembled WGS sequence"/>
</dbReference>
<evidence type="ECO:0000313" key="3">
    <source>
        <dbReference type="Proteomes" id="UP000054359"/>
    </source>
</evidence>
<reference evidence="2 3" key="1">
    <citation type="submission" date="2013-11" db="EMBL/GenBank/DDBJ databases">
        <title>Genome sequencing of Stegodyphus mimosarum.</title>
        <authorList>
            <person name="Bechsgaard J."/>
        </authorList>
    </citation>
    <scope>NUCLEOTIDE SEQUENCE [LARGE SCALE GENOMIC DNA]</scope>
</reference>
<accession>A0A087UR34</accession>
<keyword evidence="1" id="KW-1133">Transmembrane helix</keyword>
<proteinExistence type="predicted"/>
<protein>
    <submittedName>
        <fullName evidence="2">Uncharacterized protein</fullName>
    </submittedName>
</protein>
<gene>
    <name evidence="2" type="ORF">X975_08886</name>
</gene>
<dbReference type="PROSITE" id="PS51257">
    <property type="entry name" value="PROKAR_LIPOPROTEIN"/>
    <property type="match status" value="1"/>
</dbReference>
<dbReference type="AlphaFoldDB" id="A0A087UR34"/>
<name>A0A087UR34_STEMI</name>
<feature type="transmembrane region" description="Helical" evidence="1">
    <location>
        <begin position="20"/>
        <end position="41"/>
    </location>
</feature>
<dbReference type="EMBL" id="KK121147">
    <property type="protein sequence ID" value="KFM79823.1"/>
    <property type="molecule type" value="Genomic_DNA"/>
</dbReference>
<sequence>MKMTNIPIVLNIIRRAKFIFHFTFPAFISCYKITLGLFLNWQSFIYESERFACIYSICLLIKGMKAV</sequence>
<evidence type="ECO:0000313" key="2">
    <source>
        <dbReference type="EMBL" id="KFM79823.1"/>
    </source>
</evidence>
<keyword evidence="1" id="KW-0812">Transmembrane</keyword>
<organism evidence="2 3">
    <name type="scientific">Stegodyphus mimosarum</name>
    <name type="common">African social velvet spider</name>
    <dbReference type="NCBI Taxonomy" id="407821"/>
    <lineage>
        <taxon>Eukaryota</taxon>
        <taxon>Metazoa</taxon>
        <taxon>Ecdysozoa</taxon>
        <taxon>Arthropoda</taxon>
        <taxon>Chelicerata</taxon>
        <taxon>Arachnida</taxon>
        <taxon>Araneae</taxon>
        <taxon>Araneomorphae</taxon>
        <taxon>Entelegynae</taxon>
        <taxon>Eresoidea</taxon>
        <taxon>Eresidae</taxon>
        <taxon>Stegodyphus</taxon>
    </lineage>
</organism>
<evidence type="ECO:0000256" key="1">
    <source>
        <dbReference type="SAM" id="Phobius"/>
    </source>
</evidence>
<keyword evidence="1" id="KW-0472">Membrane</keyword>
<feature type="non-terminal residue" evidence="2">
    <location>
        <position position="67"/>
    </location>
</feature>